<evidence type="ECO:0000256" key="1">
    <source>
        <dbReference type="SAM" id="MobiDB-lite"/>
    </source>
</evidence>
<keyword evidence="3" id="KW-1185">Reference proteome</keyword>
<protein>
    <submittedName>
        <fullName evidence="2">Uncharacterized protein</fullName>
    </submittedName>
</protein>
<feature type="compositionally biased region" description="Basic residues" evidence="1">
    <location>
        <begin position="1"/>
        <end position="11"/>
    </location>
</feature>
<gene>
    <name evidence="2" type="ORF">QLX08_010820</name>
</gene>
<feature type="region of interest" description="Disordered" evidence="1">
    <location>
        <begin position="103"/>
        <end position="122"/>
    </location>
</feature>
<dbReference type="EMBL" id="JAWNGG020000308">
    <property type="protein sequence ID" value="KAK9294630.1"/>
    <property type="molecule type" value="Genomic_DNA"/>
</dbReference>
<accession>A0AAW0ZAG4</accession>
<evidence type="ECO:0000313" key="2">
    <source>
        <dbReference type="EMBL" id="KAK9294630.1"/>
    </source>
</evidence>
<feature type="region of interest" description="Disordered" evidence="1">
    <location>
        <begin position="1"/>
        <end position="21"/>
    </location>
</feature>
<organism evidence="2 3">
    <name type="scientific">Tetragonisca angustula</name>
    <dbReference type="NCBI Taxonomy" id="166442"/>
    <lineage>
        <taxon>Eukaryota</taxon>
        <taxon>Metazoa</taxon>
        <taxon>Ecdysozoa</taxon>
        <taxon>Arthropoda</taxon>
        <taxon>Hexapoda</taxon>
        <taxon>Insecta</taxon>
        <taxon>Pterygota</taxon>
        <taxon>Neoptera</taxon>
        <taxon>Endopterygota</taxon>
        <taxon>Hymenoptera</taxon>
        <taxon>Apocrita</taxon>
        <taxon>Aculeata</taxon>
        <taxon>Apoidea</taxon>
        <taxon>Anthophila</taxon>
        <taxon>Apidae</taxon>
        <taxon>Tetragonisca</taxon>
    </lineage>
</organism>
<sequence length="122" mass="14273">MKKERGKRGKRGRGEKERKRREIERNAWHEEGSWFRLCSRPRSMLLPWLQVQYRGALLLIIYVKDPSLLRGSATQTQTLANHPQRLRSNLPLAKISHDFLANRDVRTSPDLGPGNPFSRWSN</sequence>
<feature type="compositionally biased region" description="Basic and acidic residues" evidence="1">
    <location>
        <begin position="12"/>
        <end position="21"/>
    </location>
</feature>
<proteinExistence type="predicted"/>
<comment type="caution">
    <text evidence="2">The sequence shown here is derived from an EMBL/GenBank/DDBJ whole genome shotgun (WGS) entry which is preliminary data.</text>
</comment>
<reference evidence="2 3" key="1">
    <citation type="submission" date="2024-05" db="EMBL/GenBank/DDBJ databases">
        <title>The nuclear and mitochondrial genome assemblies of Tetragonisca angustula (Apidae: Meliponini), a tiny yet remarkable pollinator in the Neotropics.</title>
        <authorList>
            <person name="Ferrari R."/>
            <person name="Ricardo P.C."/>
            <person name="Dias F.C."/>
            <person name="Araujo N.S."/>
            <person name="Soares D.O."/>
            <person name="Zhou Q.-S."/>
            <person name="Zhu C.-D."/>
            <person name="Coutinho L."/>
            <person name="Airas M.C."/>
            <person name="Batista T.M."/>
        </authorList>
    </citation>
    <scope>NUCLEOTIDE SEQUENCE [LARGE SCALE GENOMIC DNA]</scope>
    <source>
        <strain evidence="2">ASF017062</strain>
        <tissue evidence="2">Abdomen</tissue>
    </source>
</reference>
<dbReference type="Proteomes" id="UP001432146">
    <property type="component" value="Unassembled WGS sequence"/>
</dbReference>
<dbReference type="AlphaFoldDB" id="A0AAW0ZAG4"/>
<evidence type="ECO:0000313" key="3">
    <source>
        <dbReference type="Proteomes" id="UP001432146"/>
    </source>
</evidence>
<name>A0AAW0ZAG4_9HYME</name>